<dbReference type="PANTHER" id="PTHR32089">
    <property type="entry name" value="METHYL-ACCEPTING CHEMOTAXIS PROTEIN MCPB"/>
    <property type="match status" value="1"/>
</dbReference>
<dbReference type="SMART" id="SM00283">
    <property type="entry name" value="MA"/>
    <property type="match status" value="1"/>
</dbReference>
<dbReference type="GO" id="GO:0016020">
    <property type="term" value="C:membrane"/>
    <property type="evidence" value="ECO:0007669"/>
    <property type="project" value="InterPro"/>
</dbReference>
<dbReference type="GO" id="GO:0019825">
    <property type="term" value="F:oxygen binding"/>
    <property type="evidence" value="ECO:0007669"/>
    <property type="project" value="InterPro"/>
</dbReference>
<dbReference type="CDD" id="cd01068">
    <property type="entry name" value="globin_sensor"/>
    <property type="match status" value="1"/>
</dbReference>
<keyword evidence="1 2" id="KW-0807">Transducer</keyword>
<dbReference type="GO" id="GO:0020037">
    <property type="term" value="F:heme binding"/>
    <property type="evidence" value="ECO:0007669"/>
    <property type="project" value="InterPro"/>
</dbReference>
<feature type="domain" description="Methyl-accepting transducer" evidence="4">
    <location>
        <begin position="188"/>
        <end position="410"/>
    </location>
</feature>
<evidence type="ECO:0000313" key="6">
    <source>
        <dbReference type="Proteomes" id="UP000036780"/>
    </source>
</evidence>
<dbReference type="PROSITE" id="PS50111">
    <property type="entry name" value="CHEMOTAXIS_TRANSDUC_2"/>
    <property type="match status" value="1"/>
</dbReference>
<dbReference type="Proteomes" id="UP000036780">
    <property type="component" value="Unassembled WGS sequence"/>
</dbReference>
<dbReference type="PANTHER" id="PTHR32089:SF112">
    <property type="entry name" value="LYSOZYME-LIKE PROTEIN-RELATED"/>
    <property type="match status" value="1"/>
</dbReference>
<feature type="coiled-coil region" evidence="3">
    <location>
        <begin position="252"/>
        <end position="279"/>
    </location>
</feature>
<dbReference type="EMBL" id="LGTO01000007">
    <property type="protein sequence ID" value="KNE20883.1"/>
    <property type="molecule type" value="Genomic_DNA"/>
</dbReference>
<gene>
    <name evidence="5" type="ORF">AFK71_11760</name>
</gene>
<dbReference type="PATRIC" id="fig|1473.5.peg.901"/>
<dbReference type="Pfam" id="PF13682">
    <property type="entry name" value="CZB"/>
    <property type="match status" value="1"/>
</dbReference>
<dbReference type="Pfam" id="PF11563">
    <property type="entry name" value="Protoglobin"/>
    <property type="match status" value="1"/>
</dbReference>
<dbReference type="AlphaFoldDB" id="A0A0L0QRR5"/>
<reference evidence="6" key="1">
    <citation type="submission" date="2015-07" db="EMBL/GenBank/DDBJ databases">
        <title>Fjat-10053 dsm26.</title>
        <authorList>
            <person name="Liu B."/>
            <person name="Wang J."/>
            <person name="Zhu Y."/>
            <person name="Liu G."/>
            <person name="Chen Q."/>
            <person name="Chen Z."/>
            <person name="Lan J."/>
            <person name="Che J."/>
            <person name="Ge C."/>
            <person name="Shi H."/>
            <person name="Pan Z."/>
            <person name="Liu X."/>
        </authorList>
    </citation>
    <scope>NUCLEOTIDE SEQUENCE [LARGE SCALE GENOMIC DNA]</scope>
    <source>
        <strain evidence="6">DSM 26</strain>
    </source>
</reference>
<name>A0A0L0QRR5_VIRPA</name>
<organism evidence="5 6">
    <name type="scientific">Virgibacillus pantothenticus</name>
    <dbReference type="NCBI Taxonomy" id="1473"/>
    <lineage>
        <taxon>Bacteria</taxon>
        <taxon>Bacillati</taxon>
        <taxon>Bacillota</taxon>
        <taxon>Bacilli</taxon>
        <taxon>Bacillales</taxon>
        <taxon>Bacillaceae</taxon>
        <taxon>Virgibacillus</taxon>
    </lineage>
</organism>
<keyword evidence="6" id="KW-1185">Reference proteome</keyword>
<evidence type="ECO:0000259" key="4">
    <source>
        <dbReference type="PROSITE" id="PS50111"/>
    </source>
</evidence>
<dbReference type="InterPro" id="IPR039379">
    <property type="entry name" value="Protoglobin_sensor_dom"/>
</dbReference>
<evidence type="ECO:0000313" key="5">
    <source>
        <dbReference type="EMBL" id="KNE20883.1"/>
    </source>
</evidence>
<keyword evidence="3" id="KW-0175">Coiled coil</keyword>
<dbReference type="InterPro" id="IPR009050">
    <property type="entry name" value="Globin-like_sf"/>
</dbReference>
<evidence type="ECO:0000256" key="1">
    <source>
        <dbReference type="ARBA" id="ARBA00023224"/>
    </source>
</evidence>
<comment type="caution">
    <text evidence="5">The sequence shown here is derived from an EMBL/GenBank/DDBJ whole genome shotgun (WGS) entry which is preliminary data.</text>
</comment>
<protein>
    <recommendedName>
        <fullName evidence="4">Methyl-accepting transducer domain-containing protein</fullName>
    </recommendedName>
</protein>
<proteinExistence type="predicted"/>
<accession>A0A0L0QRR5</accession>
<evidence type="ECO:0000256" key="3">
    <source>
        <dbReference type="SAM" id="Coils"/>
    </source>
</evidence>
<dbReference type="GO" id="GO:0007165">
    <property type="term" value="P:signal transduction"/>
    <property type="evidence" value="ECO:0007669"/>
    <property type="project" value="UniProtKB-KW"/>
</dbReference>
<dbReference type="Gene3D" id="1.20.120.30">
    <property type="entry name" value="Aspartate receptor, ligand-binding domain"/>
    <property type="match status" value="1"/>
</dbReference>
<evidence type="ECO:0000256" key="2">
    <source>
        <dbReference type="PROSITE-ProRule" id="PRU00284"/>
    </source>
</evidence>
<dbReference type="SUPFAM" id="SSF46458">
    <property type="entry name" value="Globin-like"/>
    <property type="match status" value="1"/>
</dbReference>
<dbReference type="InterPro" id="IPR044398">
    <property type="entry name" value="Globin-sensor_dom"/>
</dbReference>
<sequence length="562" mass="63857">MATKPDSLDQTNDKENMTKKLALMGVTQETLEFVQQAAAILIPYKKEYVEVFYNYLASVTEQNGTIKQHVPKDQLENLIDTYVEDFFNANIDVRYIRSRMEMGNQLSHFRITVDQFIGAHNLLIQHMTSLLLKQSRRKQKQMISMSLAIQKRAGFDQQLMVQAHIEETFKSFLSNISDLLHGVTKLDTTEQLINQMENIVEESHNVTSATEEVSASVNEVAEHATKVAEETEEAVSSVEKSKQVVHGALEDMNKMGQVYNKIEKQMNSLNDEIKQTQHIVNVIEDITDQTHLLALNASIEAARAGEHGKGFSVVAQEVRNLAEHTKEQTIQIKRNMDALYQVASLVTTEMDNTDALIQGAISDSQDGEKALQDIIAAIQAINGSTSQIAAMTEEQTSAVTEIADRNAMMFEMGQTTQEVAIETAKTILQLSKQMDAYRLTFFDNIRFQAKDIIEAAKTDHMLWKWRVYNMLLDLETIDSQQVASHQACRLGKWYYGDLPSHIKDNPVFLQLEEPHRQVHHYAKLAVQSYEQRKRAETKSYFAQLQTASDEVLHLLTQLEKEI</sequence>
<dbReference type="InterPro" id="IPR012292">
    <property type="entry name" value="Globin/Proto"/>
</dbReference>
<dbReference type="InterPro" id="IPR004089">
    <property type="entry name" value="MCPsignal_dom"/>
</dbReference>
<dbReference type="Pfam" id="PF00015">
    <property type="entry name" value="MCPsignal"/>
    <property type="match status" value="1"/>
</dbReference>
<dbReference type="Gene3D" id="1.10.287.950">
    <property type="entry name" value="Methyl-accepting chemotaxis protein"/>
    <property type="match status" value="1"/>
</dbReference>
<dbReference type="SUPFAM" id="SSF58104">
    <property type="entry name" value="Methyl-accepting chemotaxis protein (MCP) signaling domain"/>
    <property type="match status" value="1"/>
</dbReference>
<dbReference type="InterPro" id="IPR025991">
    <property type="entry name" value="Chemoreceptor_zinc-bind_dom"/>
</dbReference>
<dbReference type="Gene3D" id="1.10.490.10">
    <property type="entry name" value="Globins"/>
    <property type="match status" value="1"/>
</dbReference>